<dbReference type="AlphaFoldDB" id="A0A2S5JLU1"/>
<reference evidence="1 2" key="1">
    <citation type="submission" date="2018-01" db="EMBL/GenBank/DDBJ databases">
        <title>Genomic Encyclopedia of Archaeal and Bacterial Type Strains, Phase II (KMG-II): from individual species to whole genera.</title>
        <authorList>
            <person name="Goeker M."/>
        </authorList>
    </citation>
    <scope>NUCLEOTIDE SEQUENCE [LARGE SCALE GENOMIC DNA]</scope>
    <source>
        <strain evidence="1 2">DSM 12048</strain>
    </source>
</reference>
<dbReference type="EMBL" id="PRDS01000001">
    <property type="protein sequence ID" value="PPB82517.1"/>
    <property type="molecule type" value="Genomic_DNA"/>
</dbReference>
<dbReference type="Gene3D" id="3.90.550.10">
    <property type="entry name" value="Spore Coat Polysaccharide Biosynthesis Protein SpsA, Chain A"/>
    <property type="match status" value="1"/>
</dbReference>
<organism evidence="1 2">
    <name type="scientific">Albidovulum inexpectatum</name>
    <dbReference type="NCBI Taxonomy" id="196587"/>
    <lineage>
        <taxon>Bacteria</taxon>
        <taxon>Pseudomonadati</taxon>
        <taxon>Pseudomonadota</taxon>
        <taxon>Alphaproteobacteria</taxon>
        <taxon>Rhodobacterales</taxon>
        <taxon>Paracoccaceae</taxon>
        <taxon>Albidovulum</taxon>
    </lineage>
</organism>
<proteinExistence type="predicted"/>
<evidence type="ECO:0000313" key="2">
    <source>
        <dbReference type="Proteomes" id="UP000239736"/>
    </source>
</evidence>
<dbReference type="Proteomes" id="UP000239736">
    <property type="component" value="Unassembled WGS sequence"/>
</dbReference>
<evidence type="ECO:0000313" key="1">
    <source>
        <dbReference type="EMBL" id="PPB82517.1"/>
    </source>
</evidence>
<dbReference type="SUPFAM" id="SSF53448">
    <property type="entry name" value="Nucleotide-diphospho-sugar transferases"/>
    <property type="match status" value="1"/>
</dbReference>
<sequence>MGIWDRYRLRLRRKRLRWRAFRRRRDLTPLADRTGRIRPGDILLATTLRNEARILPWFLDYYRKLGVAHFLVVDNGSDDGSVELLARQDDVSLWQTRSSYREARFGMDWLNWILMRHATGHWVLTVDADEFLVYPFCDTRPLRALTDWLDDCRLRAYPAMLLDMYPDRPLGDVAYQPGEDPFRTACWFDGGNYMISVNPLYRNLWIQGGPRARVMFPDRPEQAPSLNKIPLVRWRWPYCYASSTHMLLPCGLNLTYDDSGGEKPSGCLLHAKFVADYGRKVTEELERGEHFADSREYQAYADALHDRQMLWCEWSQKYVGWRQLELMGLMSKGSWA</sequence>
<name>A0A2S5JLU1_9RHOB</name>
<dbReference type="Pfam" id="PF13704">
    <property type="entry name" value="Glyco_tranf_2_4"/>
    <property type="match status" value="1"/>
</dbReference>
<protein>
    <submittedName>
        <fullName evidence="1">Glycosyl transferase family 2</fullName>
    </submittedName>
</protein>
<accession>A0A2S5JLU1</accession>
<dbReference type="InterPro" id="IPR029044">
    <property type="entry name" value="Nucleotide-diphossugar_trans"/>
</dbReference>
<dbReference type="CDD" id="cd00761">
    <property type="entry name" value="Glyco_tranf_GTA_type"/>
    <property type="match status" value="1"/>
</dbReference>
<keyword evidence="2" id="KW-1185">Reference proteome</keyword>
<gene>
    <name evidence="1" type="ORF">LV82_00453</name>
</gene>
<keyword evidence="1" id="KW-0808">Transferase</keyword>
<dbReference type="RefSeq" id="WP_245873039.1">
    <property type="nucleotide sequence ID" value="NZ_PRDS01000001.1"/>
</dbReference>
<comment type="caution">
    <text evidence="1">The sequence shown here is derived from an EMBL/GenBank/DDBJ whole genome shotgun (WGS) entry which is preliminary data.</text>
</comment>
<dbReference type="GO" id="GO:0016740">
    <property type="term" value="F:transferase activity"/>
    <property type="evidence" value="ECO:0007669"/>
    <property type="project" value="UniProtKB-KW"/>
</dbReference>